<dbReference type="CDD" id="cd00038">
    <property type="entry name" value="CAP_ED"/>
    <property type="match status" value="1"/>
</dbReference>
<dbReference type="Proteomes" id="UP000535937">
    <property type="component" value="Unassembled WGS sequence"/>
</dbReference>
<dbReference type="SUPFAM" id="SSF51206">
    <property type="entry name" value="cAMP-binding domain-like"/>
    <property type="match status" value="1"/>
</dbReference>
<dbReference type="PROSITE" id="PS50042">
    <property type="entry name" value="CNMP_BINDING_3"/>
    <property type="match status" value="1"/>
</dbReference>
<sequence>MRQLDGELLLDELGVDHLKNASTLGALSDQTIDYLMKKGRVYALRKGETLFEDGAPGDTFFIILKGSFSYYLPSNNRSEYIREFNFGMEIGFVSMIALIPRPGTAIASSDSYVLEVTTDLFYALHYERPLDFGVLLINLCRELARRILERQKRDNR</sequence>
<proteinExistence type="predicted"/>
<dbReference type="AlphaFoldDB" id="A0A7W4Z9D9"/>
<dbReference type="Pfam" id="PF00027">
    <property type="entry name" value="cNMP_binding"/>
    <property type="match status" value="1"/>
</dbReference>
<dbReference type="EMBL" id="JACHWZ010000003">
    <property type="protein sequence ID" value="MBB3060115.1"/>
    <property type="molecule type" value="Genomic_DNA"/>
</dbReference>
<protein>
    <submittedName>
        <fullName evidence="2">CRP-like cAMP-binding protein</fullName>
    </submittedName>
</protein>
<dbReference type="Gene3D" id="2.60.120.10">
    <property type="entry name" value="Jelly Rolls"/>
    <property type="match status" value="1"/>
</dbReference>
<reference evidence="2 3" key="1">
    <citation type="submission" date="2020-08" db="EMBL/GenBank/DDBJ databases">
        <title>Genomic Encyclopedia of Type Strains, Phase III (KMG-III): the genomes of soil and plant-associated and newly described type strains.</title>
        <authorList>
            <person name="Whitman W."/>
        </authorList>
    </citation>
    <scope>NUCLEOTIDE SEQUENCE [LARGE SCALE GENOMIC DNA]</scope>
    <source>
        <strain evidence="2 3">CECT 8799</strain>
    </source>
</reference>
<organism evidence="2 3">
    <name type="scientific">Microbulbifer rhizosphaerae</name>
    <dbReference type="NCBI Taxonomy" id="1562603"/>
    <lineage>
        <taxon>Bacteria</taxon>
        <taxon>Pseudomonadati</taxon>
        <taxon>Pseudomonadota</taxon>
        <taxon>Gammaproteobacteria</taxon>
        <taxon>Cellvibrionales</taxon>
        <taxon>Microbulbiferaceae</taxon>
        <taxon>Microbulbifer</taxon>
    </lineage>
</organism>
<evidence type="ECO:0000313" key="2">
    <source>
        <dbReference type="EMBL" id="MBB3060115.1"/>
    </source>
</evidence>
<keyword evidence="3" id="KW-1185">Reference proteome</keyword>
<feature type="domain" description="Cyclic nucleotide-binding" evidence="1">
    <location>
        <begin position="23"/>
        <end position="124"/>
    </location>
</feature>
<dbReference type="InterPro" id="IPR014710">
    <property type="entry name" value="RmlC-like_jellyroll"/>
</dbReference>
<comment type="caution">
    <text evidence="2">The sequence shown here is derived from an EMBL/GenBank/DDBJ whole genome shotgun (WGS) entry which is preliminary data.</text>
</comment>
<evidence type="ECO:0000313" key="3">
    <source>
        <dbReference type="Proteomes" id="UP000535937"/>
    </source>
</evidence>
<dbReference type="InterPro" id="IPR018490">
    <property type="entry name" value="cNMP-bd_dom_sf"/>
</dbReference>
<evidence type="ECO:0000259" key="1">
    <source>
        <dbReference type="PROSITE" id="PS50042"/>
    </source>
</evidence>
<name>A0A7W4Z9D9_9GAMM</name>
<gene>
    <name evidence="2" type="ORF">FHS09_000928</name>
</gene>
<dbReference type="InterPro" id="IPR000595">
    <property type="entry name" value="cNMP-bd_dom"/>
</dbReference>
<dbReference type="RefSeq" id="WP_183457183.1">
    <property type="nucleotide sequence ID" value="NZ_JACHWZ010000003.1"/>
</dbReference>
<accession>A0A7W4Z9D9</accession>